<dbReference type="AlphaFoldDB" id="A0A166ARE4"/>
<dbReference type="InParanoid" id="A0A166ARE4"/>
<accession>A0A166ARE4</accession>
<name>A0A166ARE4_EXIGL</name>
<dbReference type="EMBL" id="KV425972">
    <property type="protein sequence ID" value="KZV94449.1"/>
    <property type="molecule type" value="Genomic_DNA"/>
</dbReference>
<evidence type="ECO:0000313" key="1">
    <source>
        <dbReference type="EMBL" id="KZV94449.1"/>
    </source>
</evidence>
<sequence>MECGRSAPKLLDFPPSPTAQFRRWSAANEARLPPFRSMKEIFQRLGLTMASTALTPAPSDPPKGVTIAPGVVIFPSWNAVKAKYAFTCDLCGLVVDAGVRGHSTRFFGHRGLVPCQERQAEQALAVVAVQRLRPDELPLHTTRQCPGAAVYWSSGSVWSTYPFQYHARDEAKWSPVGFDSASNAIFIRSPSCFRFLSATEDSCAACRAVVGSAPFLDFLARASNALPNTPYVYLSHTQVAEVARQHATDKIVLRSKLDAAIQSQRRWKNRTTEHQRILVYIAANDIAKLRWIVSATLNRGSNPTRLMSQLIRGAHDAYQPHGFSKKQLVASYLGHAIGKPKLMHSLGRAYGLVSKRTVDRNLPIPRLLASITCPTAADIEINIEVFLDPEVFLLPVSLNLQDPQDLPGHVLMFDGIALEQRARYCTLRDQVLGLSRETASNAGTSASTIGDIDSIRTALQEGRVRFGSEATVVAAATYTDTVNYSPVPLVVSPSDKTEKGPELQAWISLVLDCWKQHRYTKIRGPVWSLASDGDAAFRYAKHRLCTVRALTSRDATWTALSPLRGFNRYTSADGLTTATCDPKHIIKRFATLLRNPHGIMIGDVLIQPRDILFHLTTLKDLDRDAAVRLLDPADKQNVPKAVALMQRLFELQTAPLRPGTHLSPVDLRTRSSIVCFGQVLEFFVRAFITPALSLSEQLVSLSAFAHAITIFQLRHGSACFTGALYADM</sequence>
<dbReference type="Proteomes" id="UP000077266">
    <property type="component" value="Unassembled WGS sequence"/>
</dbReference>
<organism evidence="1 2">
    <name type="scientific">Exidia glandulosa HHB12029</name>
    <dbReference type="NCBI Taxonomy" id="1314781"/>
    <lineage>
        <taxon>Eukaryota</taxon>
        <taxon>Fungi</taxon>
        <taxon>Dikarya</taxon>
        <taxon>Basidiomycota</taxon>
        <taxon>Agaricomycotina</taxon>
        <taxon>Agaricomycetes</taxon>
        <taxon>Auriculariales</taxon>
        <taxon>Exidiaceae</taxon>
        <taxon>Exidia</taxon>
    </lineage>
</organism>
<reference evidence="1 2" key="1">
    <citation type="journal article" date="2016" name="Mol. Biol. Evol.">
        <title>Comparative Genomics of Early-Diverging Mushroom-Forming Fungi Provides Insights into the Origins of Lignocellulose Decay Capabilities.</title>
        <authorList>
            <person name="Nagy L.G."/>
            <person name="Riley R."/>
            <person name="Tritt A."/>
            <person name="Adam C."/>
            <person name="Daum C."/>
            <person name="Floudas D."/>
            <person name="Sun H."/>
            <person name="Yadav J.S."/>
            <person name="Pangilinan J."/>
            <person name="Larsson K.H."/>
            <person name="Matsuura K."/>
            <person name="Barry K."/>
            <person name="Labutti K."/>
            <person name="Kuo R."/>
            <person name="Ohm R.A."/>
            <person name="Bhattacharya S.S."/>
            <person name="Shirouzu T."/>
            <person name="Yoshinaga Y."/>
            <person name="Martin F.M."/>
            <person name="Grigoriev I.V."/>
            <person name="Hibbett D.S."/>
        </authorList>
    </citation>
    <scope>NUCLEOTIDE SEQUENCE [LARGE SCALE GENOMIC DNA]</scope>
    <source>
        <strain evidence="1 2">HHB12029</strain>
    </source>
</reference>
<keyword evidence="2" id="KW-1185">Reference proteome</keyword>
<gene>
    <name evidence="1" type="ORF">EXIGLDRAFT_767095</name>
</gene>
<proteinExistence type="predicted"/>
<evidence type="ECO:0000313" key="2">
    <source>
        <dbReference type="Proteomes" id="UP000077266"/>
    </source>
</evidence>
<protein>
    <submittedName>
        <fullName evidence="1">Uncharacterized protein</fullName>
    </submittedName>
</protein>
<dbReference type="OrthoDB" id="3048541at2759"/>